<protein>
    <submittedName>
        <fullName evidence="1">Uncharacterized protein</fullName>
    </submittedName>
</protein>
<dbReference type="AlphaFoldDB" id="A0A1J1JKX3"/>
<organism evidence="1">
    <name type="scientific">Planktothrix agardhii</name>
    <name type="common">Oscillatoria agardhii</name>
    <dbReference type="NCBI Taxonomy" id="1160"/>
    <lineage>
        <taxon>Bacteria</taxon>
        <taxon>Bacillati</taxon>
        <taxon>Cyanobacteriota</taxon>
        <taxon>Cyanophyceae</taxon>
        <taxon>Oscillatoriophycideae</taxon>
        <taxon>Oscillatoriales</taxon>
        <taxon>Microcoleaceae</taxon>
        <taxon>Planktothrix</taxon>
    </lineage>
</organism>
<proteinExistence type="predicted"/>
<evidence type="ECO:0000313" key="1">
    <source>
        <dbReference type="EMBL" id="CUM62166.1"/>
    </source>
</evidence>
<sequence>MLKFSMEFCYPQPDVKTLIVGTLGPKETSSEQTLNYLITQWQAEQISVTSHLFDTFTELKESLLQDRVDLALVPHAYERVNDFYMEPSLKLGFVFTYPTPVYGLAKRKNEELVWENCTLVTHPAPFPLLPYLLPGYPNQKNIKVEFVNSTSAAAIQVKQGLADLAITNENALKENDLEFIAEYGKIEMSWSIFHKKGTVHRE</sequence>
<reference evidence="1" key="1">
    <citation type="submission" date="2015-09" db="EMBL/GenBank/DDBJ databases">
        <authorList>
            <person name="Jackson K.R."/>
            <person name="Lunt B.L."/>
            <person name="Fisher J.N.B."/>
            <person name="Gardner A.V."/>
            <person name="Bailey M.E."/>
            <person name="Deus L.M."/>
            <person name="Earl A.S."/>
            <person name="Gibby P.D."/>
            <person name="Hartmann K.A."/>
            <person name="Liu J.E."/>
            <person name="Manci A.M."/>
            <person name="Nielsen D.A."/>
            <person name="Solomon M.B."/>
            <person name="Breakwell D.P."/>
            <person name="Burnett S.H."/>
            <person name="Grose J.H."/>
        </authorList>
    </citation>
    <scope>NUCLEOTIDE SEQUENCE</scope>
    <source>
        <strain evidence="1">7805</strain>
    </source>
</reference>
<dbReference type="SUPFAM" id="SSF53850">
    <property type="entry name" value="Periplasmic binding protein-like II"/>
    <property type="match status" value="1"/>
</dbReference>
<gene>
    <name evidence="1" type="primary">aerD</name>
    <name evidence="1" type="ORF">PLAM_4201</name>
</gene>
<name>A0A1J1JKX3_PLAAG</name>
<accession>A0A1J1JKX3</accession>
<dbReference type="RefSeq" id="WP_254034230.1">
    <property type="nucleotide sequence ID" value="NZ_LR882950.1"/>
</dbReference>
<dbReference type="GeneID" id="77289834"/>
<dbReference type="EMBL" id="LO018304">
    <property type="protein sequence ID" value="CUM62166.1"/>
    <property type="molecule type" value="Genomic_DNA"/>
</dbReference>